<evidence type="ECO:0000256" key="1">
    <source>
        <dbReference type="SAM" id="MobiDB-lite"/>
    </source>
</evidence>
<dbReference type="EMBL" id="BAAFJT010000003">
    <property type="protein sequence ID" value="GAB0187472.1"/>
    <property type="molecule type" value="Genomic_DNA"/>
</dbReference>
<dbReference type="AlphaFoldDB" id="A0ABC9WQU5"/>
<keyword evidence="3" id="KW-1185">Reference proteome</keyword>
<dbReference type="Proteomes" id="UP001623348">
    <property type="component" value="Unassembled WGS sequence"/>
</dbReference>
<gene>
    <name evidence="2" type="ORF">GRJ2_001212500</name>
</gene>
<sequence>MKDASGSEEHKTSRSQEDQDRMKRNLCFTWGDSTKKLKEKRRTATKGRAHRRGLKRQKFKAECLKQEKL</sequence>
<accession>A0ABC9WQU5</accession>
<feature type="compositionally biased region" description="Basic and acidic residues" evidence="1">
    <location>
        <begin position="59"/>
        <end position="69"/>
    </location>
</feature>
<evidence type="ECO:0000313" key="2">
    <source>
        <dbReference type="EMBL" id="GAB0187472.1"/>
    </source>
</evidence>
<feature type="region of interest" description="Disordered" evidence="1">
    <location>
        <begin position="1"/>
        <end position="24"/>
    </location>
</feature>
<comment type="caution">
    <text evidence="2">The sequence shown here is derived from an EMBL/GenBank/DDBJ whole genome shotgun (WGS) entry which is preliminary data.</text>
</comment>
<evidence type="ECO:0000313" key="3">
    <source>
        <dbReference type="Proteomes" id="UP001623348"/>
    </source>
</evidence>
<organism evidence="2 3">
    <name type="scientific">Grus japonensis</name>
    <name type="common">Japanese crane</name>
    <name type="synonym">Red-crowned crane</name>
    <dbReference type="NCBI Taxonomy" id="30415"/>
    <lineage>
        <taxon>Eukaryota</taxon>
        <taxon>Metazoa</taxon>
        <taxon>Chordata</taxon>
        <taxon>Craniata</taxon>
        <taxon>Vertebrata</taxon>
        <taxon>Euteleostomi</taxon>
        <taxon>Archelosauria</taxon>
        <taxon>Archosauria</taxon>
        <taxon>Dinosauria</taxon>
        <taxon>Saurischia</taxon>
        <taxon>Theropoda</taxon>
        <taxon>Coelurosauria</taxon>
        <taxon>Aves</taxon>
        <taxon>Neognathae</taxon>
        <taxon>Neoaves</taxon>
        <taxon>Gruiformes</taxon>
        <taxon>Gruidae</taxon>
        <taxon>Grus</taxon>
    </lineage>
</organism>
<proteinExistence type="predicted"/>
<feature type="region of interest" description="Disordered" evidence="1">
    <location>
        <begin position="38"/>
        <end position="69"/>
    </location>
</feature>
<feature type="compositionally biased region" description="Basic and acidic residues" evidence="1">
    <location>
        <begin position="1"/>
        <end position="23"/>
    </location>
</feature>
<name>A0ABC9WQU5_GRUJA</name>
<protein>
    <submittedName>
        <fullName evidence="2">Uncharacterized protein</fullName>
    </submittedName>
</protein>
<feature type="compositionally biased region" description="Basic residues" evidence="1">
    <location>
        <begin position="38"/>
        <end position="58"/>
    </location>
</feature>
<reference evidence="2 3" key="1">
    <citation type="submission" date="2024-06" db="EMBL/GenBank/DDBJ databases">
        <title>The draft genome of Grus japonensis, version 3.</title>
        <authorList>
            <person name="Nabeshima K."/>
            <person name="Suzuki S."/>
            <person name="Onuma M."/>
        </authorList>
    </citation>
    <scope>NUCLEOTIDE SEQUENCE [LARGE SCALE GENOMIC DNA]</scope>
    <source>
        <strain evidence="2 3">451A</strain>
    </source>
</reference>